<feature type="compositionally biased region" description="Basic and acidic residues" evidence="1">
    <location>
        <begin position="275"/>
        <end position="287"/>
    </location>
</feature>
<proteinExistence type="predicted"/>
<evidence type="ECO:0000313" key="3">
    <source>
        <dbReference type="Proteomes" id="UP000250140"/>
    </source>
</evidence>
<dbReference type="AlphaFoldDB" id="A0A8E2EUI0"/>
<gene>
    <name evidence="2" type="ORF">AOQ84DRAFT_415861</name>
</gene>
<evidence type="ECO:0000313" key="2">
    <source>
        <dbReference type="EMBL" id="OCL04588.1"/>
    </source>
</evidence>
<keyword evidence="3" id="KW-1185">Reference proteome</keyword>
<dbReference type="Proteomes" id="UP000250140">
    <property type="component" value="Unassembled WGS sequence"/>
</dbReference>
<reference evidence="2 3" key="1">
    <citation type="journal article" date="2016" name="Nat. Commun.">
        <title>Ectomycorrhizal ecology is imprinted in the genome of the dominant symbiotic fungus Cenococcum geophilum.</title>
        <authorList>
            <consortium name="DOE Joint Genome Institute"/>
            <person name="Peter M."/>
            <person name="Kohler A."/>
            <person name="Ohm R.A."/>
            <person name="Kuo A."/>
            <person name="Krutzmann J."/>
            <person name="Morin E."/>
            <person name="Arend M."/>
            <person name="Barry K.W."/>
            <person name="Binder M."/>
            <person name="Choi C."/>
            <person name="Clum A."/>
            <person name="Copeland A."/>
            <person name="Grisel N."/>
            <person name="Haridas S."/>
            <person name="Kipfer T."/>
            <person name="LaButti K."/>
            <person name="Lindquist E."/>
            <person name="Lipzen A."/>
            <person name="Maire R."/>
            <person name="Meier B."/>
            <person name="Mihaltcheva S."/>
            <person name="Molinier V."/>
            <person name="Murat C."/>
            <person name="Poggeler S."/>
            <person name="Quandt C.A."/>
            <person name="Sperisen C."/>
            <person name="Tritt A."/>
            <person name="Tisserant E."/>
            <person name="Crous P.W."/>
            <person name="Henrissat B."/>
            <person name="Nehls U."/>
            <person name="Egli S."/>
            <person name="Spatafora J.W."/>
            <person name="Grigoriev I.V."/>
            <person name="Martin F.M."/>
        </authorList>
    </citation>
    <scope>NUCLEOTIDE SEQUENCE [LARGE SCALE GENOMIC DNA]</scope>
    <source>
        <strain evidence="2 3">CBS 207.34</strain>
    </source>
</reference>
<protein>
    <submittedName>
        <fullName evidence="2">Uncharacterized protein</fullName>
    </submittedName>
</protein>
<accession>A0A8E2EUI0</accession>
<name>A0A8E2EUI0_9PEZI</name>
<evidence type="ECO:0000256" key="1">
    <source>
        <dbReference type="SAM" id="MobiDB-lite"/>
    </source>
</evidence>
<feature type="region of interest" description="Disordered" evidence="1">
    <location>
        <begin position="275"/>
        <end position="302"/>
    </location>
</feature>
<dbReference type="OrthoDB" id="3800389at2759"/>
<feature type="compositionally biased region" description="Low complexity" evidence="1">
    <location>
        <begin position="288"/>
        <end position="300"/>
    </location>
</feature>
<dbReference type="EMBL" id="KV750471">
    <property type="protein sequence ID" value="OCL04588.1"/>
    <property type="molecule type" value="Genomic_DNA"/>
</dbReference>
<organism evidence="2 3">
    <name type="scientific">Glonium stellatum</name>
    <dbReference type="NCBI Taxonomy" id="574774"/>
    <lineage>
        <taxon>Eukaryota</taxon>
        <taxon>Fungi</taxon>
        <taxon>Dikarya</taxon>
        <taxon>Ascomycota</taxon>
        <taxon>Pezizomycotina</taxon>
        <taxon>Dothideomycetes</taxon>
        <taxon>Pleosporomycetidae</taxon>
        <taxon>Gloniales</taxon>
        <taxon>Gloniaceae</taxon>
        <taxon>Glonium</taxon>
    </lineage>
</organism>
<sequence>MSDSNVPTLLPSFINISLKAITFGLEVREEVVQEQTADLFGTIDHVCLSLNTARCLLAERANFISIQNRDYFESVLLNTQKALRAVQILVEPIRIDNQIDQKLKFKTRARWIALDKTRLAEKMSMLSIFHQSLTQVIGTLQSLRTAFTVAVDSGFGGGNMLALGNVSSVNVFAHTRAHSSAISYPSSPLLSWRRRSRMPHAEVRHDSLPTITTTMWAESVSPRAIELPTYSGFESVTETVQNVSALEPVPIRTQTPSQRVDASLDVNAMARHSEVWPDGDEISRREVSNTSSGSSGSVGNFNQPLCMSRREWLLQQARRRI</sequence>